<evidence type="ECO:0000313" key="2">
    <source>
        <dbReference type="Proteomes" id="UP000018817"/>
    </source>
</evidence>
<sequence>MSAGKLLKRFHATAANRVSLAELKKYLALAYTSALQAPLGHQQRRAALRCGAEVRRVFPKGHNDLMRGMPTALGDTCHDRL</sequence>
<dbReference type="RefSeq" id="XP_008916378.1">
    <property type="nucleotide sequence ID" value="XM_008918130.1"/>
</dbReference>
<organism evidence="1 2">
    <name type="scientific">Phytophthora nicotianae (strain INRA-310)</name>
    <name type="common">Phytophthora parasitica</name>
    <dbReference type="NCBI Taxonomy" id="761204"/>
    <lineage>
        <taxon>Eukaryota</taxon>
        <taxon>Sar</taxon>
        <taxon>Stramenopiles</taxon>
        <taxon>Oomycota</taxon>
        <taxon>Peronosporomycetes</taxon>
        <taxon>Peronosporales</taxon>
        <taxon>Peronosporaceae</taxon>
        <taxon>Phytophthora</taxon>
    </lineage>
</organism>
<proteinExistence type="predicted"/>
<dbReference type="Proteomes" id="UP000018817">
    <property type="component" value="Unassembled WGS sequence"/>
</dbReference>
<dbReference type="VEuPathDB" id="FungiDB:PPTG_24651"/>
<name>W2PBY2_PHYN3</name>
<protein>
    <submittedName>
        <fullName evidence="1">Uncharacterized protein</fullName>
    </submittedName>
</protein>
<evidence type="ECO:0000313" key="1">
    <source>
        <dbReference type="EMBL" id="ETM98326.1"/>
    </source>
</evidence>
<reference evidence="1 2" key="2">
    <citation type="submission" date="2013-11" db="EMBL/GenBank/DDBJ databases">
        <title>The Genome Sequence of Phytophthora parasitica INRA-310.</title>
        <authorList>
            <consortium name="The Broad Institute Genomics Platform"/>
            <person name="Russ C."/>
            <person name="Tyler B."/>
            <person name="Panabieres F."/>
            <person name="Shan W."/>
            <person name="Tripathy S."/>
            <person name="Grunwald N."/>
            <person name="Machado M."/>
            <person name="Johnson C.S."/>
            <person name="Arredondo F."/>
            <person name="Hong C."/>
            <person name="Coffey M."/>
            <person name="Young S.K."/>
            <person name="Zeng Q."/>
            <person name="Gargeya S."/>
            <person name="Fitzgerald M."/>
            <person name="Abouelleil A."/>
            <person name="Alvarado L."/>
            <person name="Chapman S.B."/>
            <person name="Gainer-Dewar J."/>
            <person name="Goldberg J."/>
            <person name="Griggs A."/>
            <person name="Gujja S."/>
            <person name="Hansen M."/>
            <person name="Howarth C."/>
            <person name="Imamovic A."/>
            <person name="Ireland A."/>
            <person name="Larimer J."/>
            <person name="McCowan C."/>
            <person name="Murphy C."/>
            <person name="Pearson M."/>
            <person name="Poon T.W."/>
            <person name="Priest M."/>
            <person name="Roberts A."/>
            <person name="Saif S."/>
            <person name="Shea T."/>
            <person name="Sykes S."/>
            <person name="Wortman J."/>
            <person name="Nusbaum C."/>
            <person name="Birren B."/>
        </authorList>
    </citation>
    <scope>NUCLEOTIDE SEQUENCE [LARGE SCALE GENOMIC DNA]</scope>
    <source>
        <strain evidence="1 2">INRA-310</strain>
    </source>
</reference>
<dbReference type="GeneID" id="20193250"/>
<dbReference type="EMBL" id="KI669704">
    <property type="protein sequence ID" value="ETM98326.1"/>
    <property type="molecule type" value="Genomic_DNA"/>
</dbReference>
<accession>W2PBY2</accession>
<gene>
    <name evidence="1" type="ORF">PPTG_24651</name>
</gene>
<dbReference type="AlphaFoldDB" id="W2PBY2"/>
<reference evidence="2" key="1">
    <citation type="submission" date="2011-12" db="EMBL/GenBank/DDBJ databases">
        <authorList>
            <consortium name="The Broad Institute Genome Sequencing Platform"/>
            <person name="Russ C."/>
            <person name="Tyler B."/>
            <person name="Panabieres F."/>
            <person name="Shan W."/>
            <person name="Tripathy S."/>
            <person name="Grunwald N."/>
            <person name="Machado M."/>
            <person name="Young S.K."/>
            <person name="Zeng Q."/>
            <person name="Gargeya S."/>
            <person name="Fitzgerald M."/>
            <person name="Haas B."/>
            <person name="Abouelleil A."/>
            <person name="Alvarado L."/>
            <person name="Arachchi H.M."/>
            <person name="Berlin A."/>
            <person name="Chapman S.B."/>
            <person name="Gearin G."/>
            <person name="Goldberg J."/>
            <person name="Griggs A."/>
            <person name="Gujja S."/>
            <person name="Hansen M."/>
            <person name="Heiman D."/>
            <person name="Howarth C."/>
            <person name="Larimer J."/>
            <person name="Lui A."/>
            <person name="MacDonald P.J.P."/>
            <person name="McCowen C."/>
            <person name="Montmayeur A."/>
            <person name="Murphy C."/>
            <person name="Neiman D."/>
            <person name="Pearson M."/>
            <person name="Priest M."/>
            <person name="Roberts A."/>
            <person name="Saif S."/>
            <person name="Shea T."/>
            <person name="Sisk P."/>
            <person name="Stolte C."/>
            <person name="Sykes S."/>
            <person name="Wortman J."/>
            <person name="Nusbaum C."/>
            <person name="Birren B."/>
        </authorList>
    </citation>
    <scope>NUCLEOTIDE SEQUENCE [LARGE SCALE GENOMIC DNA]</scope>
    <source>
        <strain evidence="2">INRA-310</strain>
    </source>
</reference>